<sequence length="67" mass="7292">MKKARERLEKLTPDPKAGTKGQMTRVGGSDGSSGRGGSQDEGTRGPKNKMQKRSSKRITDIEQSDDE</sequence>
<accession>A0A1D1VUH0</accession>
<evidence type="ECO:0000313" key="2">
    <source>
        <dbReference type="EMBL" id="GAV05130.1"/>
    </source>
</evidence>
<dbReference type="AlphaFoldDB" id="A0A1D1VUH0"/>
<protein>
    <submittedName>
        <fullName evidence="2">Uncharacterized protein</fullName>
    </submittedName>
</protein>
<comment type="caution">
    <text evidence="2">The sequence shown here is derived from an EMBL/GenBank/DDBJ whole genome shotgun (WGS) entry which is preliminary data.</text>
</comment>
<feature type="compositionally biased region" description="Basic residues" evidence="1">
    <location>
        <begin position="46"/>
        <end position="56"/>
    </location>
</feature>
<feature type="compositionally biased region" description="Gly residues" evidence="1">
    <location>
        <begin position="28"/>
        <end position="39"/>
    </location>
</feature>
<name>A0A1D1VUH0_RAMVA</name>
<feature type="region of interest" description="Disordered" evidence="1">
    <location>
        <begin position="1"/>
        <end position="67"/>
    </location>
</feature>
<proteinExistence type="predicted"/>
<evidence type="ECO:0000256" key="1">
    <source>
        <dbReference type="SAM" id="MobiDB-lite"/>
    </source>
</evidence>
<gene>
    <name evidence="2" type="primary">RvY_15306-1</name>
    <name evidence="2" type="synonym">RvY_15306.1</name>
    <name evidence="2" type="ORF">RvY_15306</name>
</gene>
<dbReference type="EMBL" id="BDGG01000011">
    <property type="protein sequence ID" value="GAV05130.1"/>
    <property type="molecule type" value="Genomic_DNA"/>
</dbReference>
<dbReference type="Proteomes" id="UP000186922">
    <property type="component" value="Unassembled WGS sequence"/>
</dbReference>
<evidence type="ECO:0000313" key="3">
    <source>
        <dbReference type="Proteomes" id="UP000186922"/>
    </source>
</evidence>
<feature type="compositionally biased region" description="Basic and acidic residues" evidence="1">
    <location>
        <begin position="1"/>
        <end position="13"/>
    </location>
</feature>
<organism evidence="2 3">
    <name type="scientific">Ramazzottius varieornatus</name>
    <name type="common">Water bear</name>
    <name type="synonym">Tardigrade</name>
    <dbReference type="NCBI Taxonomy" id="947166"/>
    <lineage>
        <taxon>Eukaryota</taxon>
        <taxon>Metazoa</taxon>
        <taxon>Ecdysozoa</taxon>
        <taxon>Tardigrada</taxon>
        <taxon>Eutardigrada</taxon>
        <taxon>Parachela</taxon>
        <taxon>Hypsibioidea</taxon>
        <taxon>Ramazzottiidae</taxon>
        <taxon>Ramazzottius</taxon>
    </lineage>
</organism>
<keyword evidence="3" id="KW-1185">Reference proteome</keyword>
<reference evidence="2 3" key="1">
    <citation type="journal article" date="2016" name="Nat. Commun.">
        <title>Extremotolerant tardigrade genome and improved radiotolerance of human cultured cells by tardigrade-unique protein.</title>
        <authorList>
            <person name="Hashimoto T."/>
            <person name="Horikawa D.D."/>
            <person name="Saito Y."/>
            <person name="Kuwahara H."/>
            <person name="Kozuka-Hata H."/>
            <person name="Shin-I T."/>
            <person name="Minakuchi Y."/>
            <person name="Ohishi K."/>
            <person name="Motoyama A."/>
            <person name="Aizu T."/>
            <person name="Enomoto A."/>
            <person name="Kondo K."/>
            <person name="Tanaka S."/>
            <person name="Hara Y."/>
            <person name="Koshikawa S."/>
            <person name="Sagara H."/>
            <person name="Miura T."/>
            <person name="Yokobori S."/>
            <person name="Miyagawa K."/>
            <person name="Suzuki Y."/>
            <person name="Kubo T."/>
            <person name="Oyama M."/>
            <person name="Kohara Y."/>
            <person name="Fujiyama A."/>
            <person name="Arakawa K."/>
            <person name="Katayama T."/>
            <person name="Toyoda A."/>
            <person name="Kunieda T."/>
        </authorList>
    </citation>
    <scope>NUCLEOTIDE SEQUENCE [LARGE SCALE GENOMIC DNA]</scope>
    <source>
        <strain evidence="2 3">YOKOZUNA-1</strain>
    </source>
</reference>